<feature type="region of interest" description="Disordered" evidence="1">
    <location>
        <begin position="70"/>
        <end position="89"/>
    </location>
</feature>
<evidence type="ECO:0000313" key="2">
    <source>
        <dbReference type="Proteomes" id="UP000887574"/>
    </source>
</evidence>
<reference evidence="3" key="1">
    <citation type="submission" date="2022-11" db="UniProtKB">
        <authorList>
            <consortium name="WormBaseParasite"/>
        </authorList>
    </citation>
    <scope>IDENTIFICATION</scope>
</reference>
<organism evidence="2 3">
    <name type="scientific">Ditylenchus dipsaci</name>
    <dbReference type="NCBI Taxonomy" id="166011"/>
    <lineage>
        <taxon>Eukaryota</taxon>
        <taxon>Metazoa</taxon>
        <taxon>Ecdysozoa</taxon>
        <taxon>Nematoda</taxon>
        <taxon>Chromadorea</taxon>
        <taxon>Rhabditida</taxon>
        <taxon>Tylenchina</taxon>
        <taxon>Tylenchomorpha</taxon>
        <taxon>Sphaerularioidea</taxon>
        <taxon>Anguinidae</taxon>
        <taxon>Anguininae</taxon>
        <taxon>Ditylenchus</taxon>
    </lineage>
</organism>
<evidence type="ECO:0000256" key="1">
    <source>
        <dbReference type="SAM" id="MobiDB-lite"/>
    </source>
</evidence>
<sequence length="121" mass="13898">MEHRPTPMSISWMMLEQPKSDCEKLTEKHNNRMGLYIESNRAEKQQGGSDFAIQLMVLPTGLDRGKQFKRGGLTAPSLKRSQQPANHVHGPMGKGLIEFAVYQFLWFSTGWYQQRTGWLIC</sequence>
<dbReference type="AlphaFoldDB" id="A0A915DPI4"/>
<name>A0A915DPI4_9BILA</name>
<evidence type="ECO:0000313" key="3">
    <source>
        <dbReference type="WBParaSite" id="jg22170"/>
    </source>
</evidence>
<dbReference type="Proteomes" id="UP000887574">
    <property type="component" value="Unplaced"/>
</dbReference>
<keyword evidence="2" id="KW-1185">Reference proteome</keyword>
<proteinExistence type="predicted"/>
<accession>A0A915DPI4</accession>
<dbReference type="WBParaSite" id="jg22170">
    <property type="protein sequence ID" value="jg22170"/>
    <property type="gene ID" value="jg22170"/>
</dbReference>
<protein>
    <submittedName>
        <fullName evidence="3">Uncharacterized protein</fullName>
    </submittedName>
</protein>